<feature type="transmembrane region" description="Helical" evidence="1">
    <location>
        <begin position="97"/>
        <end position="119"/>
    </location>
</feature>
<keyword evidence="3" id="KW-1185">Reference proteome</keyword>
<organism evidence="2 3">
    <name type="scientific">Alteribacter lacisalsi</name>
    <dbReference type="NCBI Taxonomy" id="2045244"/>
    <lineage>
        <taxon>Bacteria</taxon>
        <taxon>Bacillati</taxon>
        <taxon>Bacillota</taxon>
        <taxon>Bacilli</taxon>
        <taxon>Bacillales</taxon>
        <taxon>Bacillaceae</taxon>
        <taxon>Alteribacter</taxon>
    </lineage>
</organism>
<protein>
    <recommendedName>
        <fullName evidence="4">DUF2628 domain-containing protein</fullName>
    </recommendedName>
</protein>
<feature type="transmembrane region" description="Helical" evidence="1">
    <location>
        <begin position="41"/>
        <end position="58"/>
    </location>
</feature>
<dbReference type="RefSeq" id="WP_110521628.1">
    <property type="nucleotide sequence ID" value="NZ_PDOF01000004.1"/>
</dbReference>
<feature type="transmembrane region" description="Helical" evidence="1">
    <location>
        <begin position="65"/>
        <end position="85"/>
    </location>
</feature>
<dbReference type="OrthoDB" id="6691119at2"/>
<keyword evidence="1" id="KW-0812">Transmembrane</keyword>
<reference evidence="2 3" key="1">
    <citation type="submission" date="2017-10" db="EMBL/GenBank/DDBJ databases">
        <title>Bacillus sp. nov., a halophilic bacterium isolated from a Yangshapao Lake.</title>
        <authorList>
            <person name="Wang H."/>
        </authorList>
    </citation>
    <scope>NUCLEOTIDE SEQUENCE [LARGE SCALE GENOMIC DNA]</scope>
    <source>
        <strain evidence="2 3">YSP-3</strain>
    </source>
</reference>
<evidence type="ECO:0000256" key="1">
    <source>
        <dbReference type="SAM" id="Phobius"/>
    </source>
</evidence>
<comment type="caution">
    <text evidence="2">The sequence shown here is derived from an EMBL/GenBank/DDBJ whole genome shotgun (WGS) entry which is preliminary data.</text>
</comment>
<dbReference type="Proteomes" id="UP000248066">
    <property type="component" value="Unassembled WGS sequence"/>
</dbReference>
<keyword evidence="1" id="KW-0472">Membrane</keyword>
<dbReference type="EMBL" id="PDOF01000004">
    <property type="protein sequence ID" value="PYZ95502.1"/>
    <property type="molecule type" value="Genomic_DNA"/>
</dbReference>
<sequence length="300" mass="34172">MKDPTIKNMLKKEDRRISRIIGTNDTYYKEKWRRSSHPERYAGINTAALLAAPFWFAFRRMYGWMTFYFLILVLYTAAESFFPYIEYTLGLTGSLSFAGWIFVFAGLHLVAGLKANALYGKKVRKAVEAEYSQKPDRAQVPLFSMTGASWISAVFAPAVVIVFAIYPWLVMADWEYSPGLSKGAFVYLDEERTPDAPWRVDDEPVFRLYSSGLILYYENEEPIGTDGLYVELYRVEDGGRELIYDRSDTFFRSSTVNIPLLDTGDANLSSGEYEVDVYVGDELQDTASFMLVSPHEESGS</sequence>
<name>A0A2W0HF03_9BACI</name>
<proteinExistence type="predicted"/>
<evidence type="ECO:0000313" key="3">
    <source>
        <dbReference type="Proteomes" id="UP000248066"/>
    </source>
</evidence>
<gene>
    <name evidence="2" type="ORF">CR205_18385</name>
</gene>
<evidence type="ECO:0000313" key="2">
    <source>
        <dbReference type="EMBL" id="PYZ95502.1"/>
    </source>
</evidence>
<evidence type="ECO:0008006" key="4">
    <source>
        <dbReference type="Google" id="ProtNLM"/>
    </source>
</evidence>
<dbReference type="Pfam" id="PF10947">
    <property type="entry name" value="DUF2628"/>
    <property type="match status" value="1"/>
</dbReference>
<keyword evidence="1" id="KW-1133">Transmembrane helix</keyword>
<dbReference type="InterPro" id="IPR024399">
    <property type="entry name" value="DUF2628"/>
</dbReference>
<dbReference type="AlphaFoldDB" id="A0A2W0HF03"/>
<accession>A0A2W0HF03</accession>
<feature type="transmembrane region" description="Helical" evidence="1">
    <location>
        <begin position="140"/>
        <end position="169"/>
    </location>
</feature>